<evidence type="ECO:0000256" key="4">
    <source>
        <dbReference type="ARBA" id="ARBA00022448"/>
    </source>
</evidence>
<comment type="caution">
    <text evidence="15">The sequence shown here is derived from an EMBL/GenBank/DDBJ whole genome shotgun (WGS) entry which is preliminary data.</text>
</comment>
<dbReference type="Proteomes" id="UP000285301">
    <property type="component" value="Unassembled WGS sequence"/>
</dbReference>
<gene>
    <name evidence="13" type="ORF">B4U79_10336</name>
    <name evidence="15" type="ORF">B4U79_12781</name>
    <name evidence="14" type="ORF">B4U79_15930</name>
</gene>
<name>A0A3S3PD39_9ACAR</name>
<comment type="similarity">
    <text evidence="2 8">Belongs to the NMD3 family.</text>
</comment>
<dbReference type="InterPro" id="IPR039768">
    <property type="entry name" value="Nmd3"/>
</dbReference>
<dbReference type="PANTHER" id="PTHR12746:SF2">
    <property type="entry name" value="60S RIBOSOMAL EXPORT PROTEIN NMD3"/>
    <property type="match status" value="1"/>
</dbReference>
<evidence type="ECO:0000256" key="1">
    <source>
        <dbReference type="ARBA" id="ARBA00002269"/>
    </source>
</evidence>
<evidence type="ECO:0000256" key="5">
    <source>
        <dbReference type="ARBA" id="ARBA00022490"/>
    </source>
</evidence>
<dbReference type="GO" id="GO:0005737">
    <property type="term" value="C:cytoplasm"/>
    <property type="evidence" value="ECO:0007669"/>
    <property type="project" value="UniProtKB-SubCell"/>
</dbReference>
<dbReference type="GO" id="GO:0000055">
    <property type="term" value="P:ribosomal large subunit export from nucleus"/>
    <property type="evidence" value="ECO:0007669"/>
    <property type="project" value="TreeGrafter"/>
</dbReference>
<evidence type="ECO:0000313" key="16">
    <source>
        <dbReference type="Proteomes" id="UP000285301"/>
    </source>
</evidence>
<dbReference type="EMBL" id="NCKU01002252">
    <property type="protein sequence ID" value="RWS10020.1"/>
    <property type="molecule type" value="Genomic_DNA"/>
</dbReference>
<dbReference type="InterPro" id="IPR007064">
    <property type="entry name" value="Nmd3_N"/>
</dbReference>
<dbReference type="GO" id="GO:0005634">
    <property type="term" value="C:nucleus"/>
    <property type="evidence" value="ECO:0007669"/>
    <property type="project" value="UniProtKB-SubCell"/>
</dbReference>
<comment type="function">
    <text evidence="1 8">Acts as an adapter for the XPO1/CRM1-mediated export of the 60S ribosomal subunit.</text>
</comment>
<evidence type="ECO:0000256" key="6">
    <source>
        <dbReference type="ARBA" id="ARBA00022927"/>
    </source>
</evidence>
<comment type="subcellular location">
    <subcellularLocation>
        <location evidence="8">Cytoplasm</location>
    </subcellularLocation>
    <subcellularLocation>
        <location evidence="8">Nucleus</location>
    </subcellularLocation>
</comment>
<dbReference type="GO" id="GO:0043023">
    <property type="term" value="F:ribosomal large subunit binding"/>
    <property type="evidence" value="ECO:0007669"/>
    <property type="project" value="InterPro"/>
</dbReference>
<organism evidence="15 16">
    <name type="scientific">Dinothrombium tinctorium</name>
    <dbReference type="NCBI Taxonomy" id="1965070"/>
    <lineage>
        <taxon>Eukaryota</taxon>
        <taxon>Metazoa</taxon>
        <taxon>Ecdysozoa</taxon>
        <taxon>Arthropoda</taxon>
        <taxon>Chelicerata</taxon>
        <taxon>Arachnida</taxon>
        <taxon>Acari</taxon>
        <taxon>Acariformes</taxon>
        <taxon>Trombidiformes</taxon>
        <taxon>Prostigmata</taxon>
        <taxon>Anystina</taxon>
        <taxon>Parasitengona</taxon>
        <taxon>Trombidioidea</taxon>
        <taxon>Trombidiidae</taxon>
        <taxon>Dinothrombium</taxon>
    </lineage>
</organism>
<keyword evidence="7 8" id="KW-0539">Nucleus</keyword>
<feature type="region of interest" description="Disordered" evidence="9">
    <location>
        <begin position="1"/>
        <end position="22"/>
    </location>
</feature>
<keyword evidence="4 8" id="KW-0813">Transport</keyword>
<evidence type="ECO:0000313" key="13">
    <source>
        <dbReference type="EMBL" id="RWS10009.1"/>
    </source>
</evidence>
<feature type="compositionally biased region" description="Basic and acidic residues" evidence="9">
    <location>
        <begin position="10"/>
        <end position="22"/>
    </location>
</feature>
<evidence type="ECO:0000259" key="11">
    <source>
        <dbReference type="Pfam" id="PF21192"/>
    </source>
</evidence>
<dbReference type="InterPro" id="IPR048899">
    <property type="entry name" value="NMD_SH3"/>
</dbReference>
<evidence type="ECO:0000259" key="10">
    <source>
        <dbReference type="Pfam" id="PF04981"/>
    </source>
</evidence>
<evidence type="ECO:0000256" key="7">
    <source>
        <dbReference type="ARBA" id="ARBA00023242"/>
    </source>
</evidence>
<dbReference type="Pfam" id="PF21192">
    <property type="entry name" value="OB_NMD3"/>
    <property type="match status" value="1"/>
</dbReference>
<dbReference type="EMBL" id="NCKU01002253">
    <property type="protein sequence ID" value="RWS10019.1"/>
    <property type="molecule type" value="Genomic_DNA"/>
</dbReference>
<protein>
    <recommendedName>
        <fullName evidence="3 8">60S ribosomal export protein NMD3</fullName>
    </recommendedName>
</protein>
<evidence type="ECO:0000259" key="12">
    <source>
        <dbReference type="Pfam" id="PF21193"/>
    </source>
</evidence>
<keyword evidence="5 8" id="KW-0963">Cytoplasm</keyword>
<evidence type="ECO:0000313" key="14">
    <source>
        <dbReference type="EMBL" id="RWS10019.1"/>
    </source>
</evidence>
<evidence type="ECO:0000256" key="3">
    <source>
        <dbReference type="ARBA" id="ARBA00017035"/>
    </source>
</evidence>
<proteinExistence type="inferred from homology"/>
<keyword evidence="16" id="KW-1185">Reference proteome</keyword>
<evidence type="ECO:0000256" key="9">
    <source>
        <dbReference type="SAM" id="MobiDB-lite"/>
    </source>
</evidence>
<dbReference type="Pfam" id="PF21193">
    <property type="entry name" value="NMD_SH3"/>
    <property type="match status" value="1"/>
</dbReference>
<sequence>MLPKPMTDAEANHSNDRRKLESGEMEYMSEESVSTNIVQISCCECGLLIDPNPSNTCVNCLKSRIDITEGIQKQVVLYFCRGCERYMHSQGQWIYCALESRELLSLCLKKLKGLVKVHLVDASFVWTEPHSKRLKVKLKIQKEVFGGAILQQSFVVEYVVNNFTCDACHRREAKDFWRALVQVRQKAEHKKTFFYLEQLILKHKAAEKCVSIKAVHEGVDFFFDKKDDARKLVDFLQTVVPCRYNPSKELVSHDIHNNTYNYKHTFAVEILPICKDDIVCLPQSLSTSLANIGPLCICLRVTNYVYLIDPYTLKVAELSGQAYWRHPFRSMANCKQLTEFIVMNIELAGESETPHVYPRSEKHVLADVWLVKSSELGVNDKQIHTRTHLGHILNVGDTVLALDLATANINEFNFEKYETSSKSRIPDVIIVKKFYGDKTVRNRKRLWKLRRLDIENASQGSSANRDFIDFMEDLEEDYISRQHINIFKDKERERKESAASVDVDEVDPDAPEISLEEMLEDLTV</sequence>
<dbReference type="AlphaFoldDB" id="A0A3S3PD39"/>
<dbReference type="STRING" id="1965070.A0A3S3PD39"/>
<evidence type="ECO:0000313" key="15">
    <source>
        <dbReference type="EMBL" id="RWS10020.1"/>
    </source>
</evidence>
<dbReference type="OrthoDB" id="203821at2759"/>
<evidence type="ECO:0000256" key="8">
    <source>
        <dbReference type="RuleBase" id="RU364108"/>
    </source>
</evidence>
<reference evidence="15 16" key="1">
    <citation type="journal article" date="2018" name="Gigascience">
        <title>Genomes of trombidid mites reveal novel predicted allergens and laterally-transferred genes associated with secondary metabolism.</title>
        <authorList>
            <person name="Dong X."/>
            <person name="Chaisiri K."/>
            <person name="Xia D."/>
            <person name="Armstrong S.D."/>
            <person name="Fang Y."/>
            <person name="Donnelly M.J."/>
            <person name="Kadowaki T."/>
            <person name="McGarry J.W."/>
            <person name="Darby A.C."/>
            <person name="Makepeace B.L."/>
        </authorList>
    </citation>
    <scope>NUCLEOTIDE SEQUENCE [LARGE SCALE GENOMIC DNA]</scope>
    <source>
        <strain evidence="15">UoL-WK</strain>
    </source>
</reference>
<keyword evidence="6 8" id="KW-0653">Protein transport</keyword>
<dbReference type="EMBL" id="NCKU01002254">
    <property type="protein sequence ID" value="RWS10009.1"/>
    <property type="molecule type" value="Genomic_DNA"/>
</dbReference>
<feature type="domain" description="60S ribosomal export protein NMD3 SH3" evidence="12">
    <location>
        <begin position="273"/>
        <end position="320"/>
    </location>
</feature>
<feature type="domain" description="Nmd3 N-terminal" evidence="10">
    <location>
        <begin position="42"/>
        <end position="270"/>
    </location>
</feature>
<dbReference type="GO" id="GO:0015031">
    <property type="term" value="P:protein transport"/>
    <property type="evidence" value="ECO:0007669"/>
    <property type="project" value="UniProtKB-KW"/>
</dbReference>
<dbReference type="Pfam" id="PF04981">
    <property type="entry name" value="NMD3"/>
    <property type="match status" value="1"/>
</dbReference>
<dbReference type="PANTHER" id="PTHR12746">
    <property type="entry name" value="NONSENSE-MEDIATED MRNA DECAY PROTEIN 3"/>
    <property type="match status" value="1"/>
</dbReference>
<accession>A0A3S3PD39</accession>
<dbReference type="InterPro" id="IPR048898">
    <property type="entry name" value="OB_NMD3"/>
</dbReference>
<reference evidence="15" key="2">
    <citation type="submission" date="2018-11" db="EMBL/GenBank/DDBJ databases">
        <title>Trombidioid mite genomics.</title>
        <authorList>
            <person name="Dong X."/>
        </authorList>
    </citation>
    <scope>NUCLEOTIDE SEQUENCE</scope>
    <source>
        <strain evidence="15">UoL-WK</strain>
    </source>
</reference>
<feature type="domain" description="60S ribosomal export protein NMD3 OB-fold" evidence="11">
    <location>
        <begin position="337"/>
        <end position="433"/>
    </location>
</feature>
<evidence type="ECO:0000256" key="2">
    <source>
        <dbReference type="ARBA" id="ARBA00009794"/>
    </source>
</evidence>